<proteinExistence type="predicted"/>
<evidence type="ECO:0000256" key="2">
    <source>
        <dbReference type="ARBA" id="ARBA00022801"/>
    </source>
</evidence>
<keyword evidence="1 5" id="KW-0547">Nucleotide-binding</keyword>
<dbReference type="Proteomes" id="UP000449906">
    <property type="component" value="Unassembled WGS sequence"/>
</dbReference>
<gene>
    <name evidence="7" type="ORF">F9L07_22840</name>
</gene>
<keyword evidence="3 5" id="KW-0347">Helicase</keyword>
<protein>
    <recommendedName>
        <fullName evidence="6">UvrD-like helicase ATP-binding domain-containing protein</fullName>
    </recommendedName>
</protein>
<name>A0A7J5DTK8_NOCSI</name>
<sequence>MRPLVTTVAALQELATGIAPGAVDTSMRLFEWPGETVDVVLTSSDTVEETRVIVVRDGFAADPVIPDGLQRHRREVIGRMASFAGRAQNQAPLTLPRAWRQYKFDNFMAFHASPHNDGSITRWIAEVRSGKPADVIFWEATNSDNKTSLSEFASRRRVSPRIDEDWASAVRAAESHFANLERAEPSDVEIALPELDRSAMKGWSYDTWMGVVSDDQRAFIEAPTDKAIRLRGPAGSGKTLALTLKAVNEALRARQSGKEIRILMVTHGWSLASEISDSKDALGLGPLPEIEVFPLLEIASAISPGAGMESSPYKLIGNDSFSGKQAQIDQILELLQDFIEGDWLTYRSRVSPPLRARFDSEEVDDRFALAWDLLVEFGSVIGAAAIFPGAGSESRYTSLERATWMLPLQTRDDLRVVFDLYTRYMENLDAQGLWTSDQVLADLLNDLQKHSWNRARRTEGYDLIFVDEFHLFNPLERQVLHYLSRDVSNYPRIFMALDPRQSPSEAFIGLASDETHSTSAGEVSEGGMGDIANFELNTVHRYTPQILHLVKHVHHEFPTLDLGADWNVDFSAVESGQEDGPLPRLTIAASPSGEEDDIVKAVHDRYHAGTMALAIVDTRQWRRFSELAARINGSPKFHVVTISGRTDDEGLGYRKRGLVVGLAEYLAGLQFDTVLVAGIPDMQIGSRSPSEQTRLLSLLYLALSRAENGVQVFVNDEDGGAPEVLQRAVVNGLIKSERGSLT</sequence>
<evidence type="ECO:0000256" key="1">
    <source>
        <dbReference type="ARBA" id="ARBA00022741"/>
    </source>
</evidence>
<accession>A0A7J5DTK8</accession>
<dbReference type="GO" id="GO:0016787">
    <property type="term" value="F:hydrolase activity"/>
    <property type="evidence" value="ECO:0007669"/>
    <property type="project" value="UniProtKB-UniRule"/>
</dbReference>
<evidence type="ECO:0000313" key="8">
    <source>
        <dbReference type="Proteomes" id="UP000449906"/>
    </source>
</evidence>
<keyword evidence="4 5" id="KW-0067">ATP-binding</keyword>
<dbReference type="GO" id="GO:0005524">
    <property type="term" value="F:ATP binding"/>
    <property type="evidence" value="ECO:0007669"/>
    <property type="project" value="UniProtKB-UniRule"/>
</dbReference>
<reference evidence="7 8" key="1">
    <citation type="submission" date="2019-09" db="EMBL/GenBank/DDBJ databases">
        <title>Pimelobacter sp. isolated from Paulinella.</title>
        <authorList>
            <person name="Jeong S.E."/>
        </authorList>
    </citation>
    <scope>NUCLEOTIDE SEQUENCE [LARGE SCALE GENOMIC DNA]</scope>
    <source>
        <strain evidence="7 8">Pch-N</strain>
    </source>
</reference>
<evidence type="ECO:0000256" key="5">
    <source>
        <dbReference type="PROSITE-ProRule" id="PRU00560"/>
    </source>
</evidence>
<dbReference type="InterPro" id="IPR014016">
    <property type="entry name" value="UvrD-like_ATP-bd"/>
</dbReference>
<dbReference type="RefSeq" id="WP_151582035.1">
    <property type="nucleotide sequence ID" value="NZ_WBVM01000003.1"/>
</dbReference>
<evidence type="ECO:0000313" key="7">
    <source>
        <dbReference type="EMBL" id="KAB2808355.1"/>
    </source>
</evidence>
<evidence type="ECO:0000256" key="3">
    <source>
        <dbReference type="ARBA" id="ARBA00022806"/>
    </source>
</evidence>
<comment type="caution">
    <text evidence="7">The sequence shown here is derived from an EMBL/GenBank/DDBJ whole genome shotgun (WGS) entry which is preliminary data.</text>
</comment>
<organism evidence="7 8">
    <name type="scientific">Nocardioides simplex</name>
    <name type="common">Arthrobacter simplex</name>
    <dbReference type="NCBI Taxonomy" id="2045"/>
    <lineage>
        <taxon>Bacteria</taxon>
        <taxon>Bacillati</taxon>
        <taxon>Actinomycetota</taxon>
        <taxon>Actinomycetes</taxon>
        <taxon>Propionibacteriales</taxon>
        <taxon>Nocardioidaceae</taxon>
        <taxon>Pimelobacter</taxon>
    </lineage>
</organism>
<feature type="domain" description="UvrD-like helicase ATP-binding" evidence="6">
    <location>
        <begin position="211"/>
        <end position="543"/>
    </location>
</feature>
<dbReference type="EMBL" id="WBVM01000003">
    <property type="protein sequence ID" value="KAB2808355.1"/>
    <property type="molecule type" value="Genomic_DNA"/>
</dbReference>
<dbReference type="PROSITE" id="PS51198">
    <property type="entry name" value="UVRD_HELICASE_ATP_BIND"/>
    <property type="match status" value="1"/>
</dbReference>
<keyword evidence="2 5" id="KW-0378">Hydrolase</keyword>
<dbReference type="SUPFAM" id="SSF52540">
    <property type="entry name" value="P-loop containing nucleoside triphosphate hydrolases"/>
    <property type="match status" value="1"/>
</dbReference>
<dbReference type="Gene3D" id="3.40.50.300">
    <property type="entry name" value="P-loop containing nucleotide triphosphate hydrolases"/>
    <property type="match status" value="2"/>
</dbReference>
<dbReference type="InterPro" id="IPR027417">
    <property type="entry name" value="P-loop_NTPase"/>
</dbReference>
<feature type="binding site" evidence="5">
    <location>
        <begin position="232"/>
        <end position="239"/>
    </location>
    <ligand>
        <name>ATP</name>
        <dbReference type="ChEBI" id="CHEBI:30616"/>
    </ligand>
</feature>
<evidence type="ECO:0000259" key="6">
    <source>
        <dbReference type="PROSITE" id="PS51198"/>
    </source>
</evidence>
<dbReference type="GO" id="GO:0004386">
    <property type="term" value="F:helicase activity"/>
    <property type="evidence" value="ECO:0007669"/>
    <property type="project" value="UniProtKB-UniRule"/>
</dbReference>
<evidence type="ECO:0000256" key="4">
    <source>
        <dbReference type="ARBA" id="ARBA00022840"/>
    </source>
</evidence>
<dbReference type="AlphaFoldDB" id="A0A7J5DTK8"/>